<keyword evidence="10" id="KW-0946">Virion</keyword>
<comment type="similarity">
    <text evidence="5">Belongs to the alphaherpesvirinae glycoprotein I family.</text>
</comment>
<dbReference type="GO" id="GO:0044177">
    <property type="term" value="C:host cell Golgi apparatus"/>
    <property type="evidence" value="ECO:0007669"/>
    <property type="project" value="UniProtKB-SubCell"/>
</dbReference>
<keyword evidence="14 18" id="KW-0472">Membrane</keyword>
<feature type="transmembrane region" description="Helical" evidence="18">
    <location>
        <begin position="268"/>
        <end position="293"/>
    </location>
</feature>
<comment type="subcellular location">
    <subcellularLocation>
        <location evidence="1">Host Golgi apparatus</location>
    </subcellularLocation>
    <subcellularLocation>
        <location evidence="2">Host cell junction</location>
    </subcellularLocation>
    <subcellularLocation>
        <location evidence="4">Host cell membrane</location>
        <topology evidence="4">Single-pass type I membrane protein</topology>
    </subcellularLocation>
    <subcellularLocation>
        <location evidence="3">Virion membrane</location>
        <topology evidence="3">Single-pass membrane protein</topology>
    </subcellularLocation>
</comment>
<protein>
    <recommendedName>
        <fullName evidence="6">Envelope glycoprotein I</fullName>
    </recommendedName>
</protein>
<evidence type="ECO:0000256" key="18">
    <source>
        <dbReference type="SAM" id="Phobius"/>
    </source>
</evidence>
<dbReference type="GO" id="GO:0019031">
    <property type="term" value="C:viral envelope"/>
    <property type="evidence" value="ECO:0007669"/>
    <property type="project" value="UniProtKB-KW"/>
</dbReference>
<evidence type="ECO:0000256" key="12">
    <source>
        <dbReference type="ARBA" id="ARBA00022879"/>
    </source>
</evidence>
<keyword evidence="20" id="KW-1185">Reference proteome</keyword>
<reference evidence="19" key="1">
    <citation type="journal article" date="2019" name="Vet. Microbiol.">
        <title>Disease surveillance in wild Victorian cacatuids reveals co-infection with multiple agents and detection of novel avian viruses.</title>
        <authorList>
            <person name="Sutherland M."/>
            <person name="Sarker S."/>
            <person name="Vaz P.K."/>
            <person name="Legione A.R."/>
            <person name="Devlin J.M."/>
            <person name="Macwhirter P.L."/>
            <person name="Whiteley P.L."/>
            <person name="Raidal S.R."/>
        </authorList>
    </citation>
    <scope>NUCLEOTIDE SEQUENCE</scope>
    <source>
        <strain evidence="19">97-0001</strain>
    </source>
</reference>
<evidence type="ECO:0000256" key="4">
    <source>
        <dbReference type="ARBA" id="ARBA00004402"/>
    </source>
</evidence>
<dbReference type="RefSeq" id="YP_010801627.1">
    <property type="nucleotide sequence ID" value="NC_076966.1"/>
</dbReference>
<evidence type="ECO:0000256" key="8">
    <source>
        <dbReference type="ARBA" id="ARBA00022692"/>
    </source>
</evidence>
<evidence type="ECO:0000256" key="14">
    <source>
        <dbReference type="ARBA" id="ARBA00023136"/>
    </source>
</evidence>
<dbReference type="GO" id="GO:0043657">
    <property type="term" value="C:host cell"/>
    <property type="evidence" value="ECO:0007669"/>
    <property type="project" value="InterPro"/>
</dbReference>
<feature type="compositionally biased region" description="Basic and acidic residues" evidence="17">
    <location>
        <begin position="302"/>
        <end position="324"/>
    </location>
</feature>
<keyword evidence="18" id="KW-1133">Transmembrane helix</keyword>
<dbReference type="GO" id="GO:0055036">
    <property type="term" value="C:virion membrane"/>
    <property type="evidence" value="ECO:0007669"/>
    <property type="project" value="UniProtKB-SubCell"/>
</dbReference>
<evidence type="ECO:0000313" key="19">
    <source>
        <dbReference type="EMBL" id="QEG54081.1"/>
    </source>
</evidence>
<dbReference type="InterPro" id="IPR002874">
    <property type="entry name" value="Herpes_gI"/>
</dbReference>
<dbReference type="KEGG" id="vg:80540338"/>
<dbReference type="GO" id="GO:0044156">
    <property type="term" value="C:host cell junction"/>
    <property type="evidence" value="ECO:0007669"/>
    <property type="project" value="UniProtKB-SubCell"/>
</dbReference>
<keyword evidence="7" id="KW-1032">Host cell membrane</keyword>
<sequence length="358" mass="39486">MGCVAVYVISFACCLLISRCYGIIVKGSFVSGVFEENIVVLGGGDQKIGARLLFLGPQRPLKPYGGGLRVFYQASNSPGCFQKVFQQTFENCTFSSPTVFTGCMNVSTKTSVSWISRSNEPGQVILRSPTTYDSGSFYFAVLLDYGSHPDAFKVKFNSLYVDPLSSSSNLARQDSLCQPCVDNCSHLRDYLRTIDSWTALSSDTLANNIFQTTPEAVTLDASTFFTIEDVPSDFSNESLETTDQPNVTNATDSHAPSYYVLTLSRTTIFITVGVVSGLALAIVCSSVCMWFFLKRRRRRRERDNRASEDDVALEKMLPKHEVDRAPSPNLPSDVMELAELVNGESNPQPSLPTHNKEI</sequence>
<keyword evidence="15" id="KW-0325">Glycoprotein</keyword>
<proteinExistence type="inferred from homology"/>
<feature type="compositionally biased region" description="Polar residues" evidence="17">
    <location>
        <begin position="343"/>
        <end position="358"/>
    </location>
</feature>
<evidence type="ECO:0000256" key="1">
    <source>
        <dbReference type="ARBA" id="ARBA00004136"/>
    </source>
</evidence>
<comment type="function">
    <text evidence="16">In epithelial cells, the heterodimer gE/gI is required for the cell-to-cell spread of the virus, by sorting nascent virions to cell junctions. Once the virus reaches the cell junctions, virus particles can spread to adjacent cells extremely rapidly through interactions with cellular receptors that accumulate at these junctions. Implicated in basolateral spread in polarized cells. In neuronal cells, gE/gI is essential for the anterograde spread of the infection throughout the host nervous system. Together with US9, the heterodimer gE/gI is involved in the sorting and transport of viral structural components toward axon tips.</text>
</comment>
<keyword evidence="13" id="KW-1031">Host cell junction</keyword>
<evidence type="ECO:0000256" key="2">
    <source>
        <dbReference type="ARBA" id="ARBA00004315"/>
    </source>
</evidence>
<evidence type="ECO:0000256" key="10">
    <source>
        <dbReference type="ARBA" id="ARBA00022844"/>
    </source>
</evidence>
<evidence type="ECO:0000256" key="16">
    <source>
        <dbReference type="ARBA" id="ARBA00025134"/>
    </source>
</evidence>
<dbReference type="EMBL" id="MK360902">
    <property type="protein sequence ID" value="QEG54081.1"/>
    <property type="molecule type" value="Genomic_DNA"/>
</dbReference>
<evidence type="ECO:0000313" key="20">
    <source>
        <dbReference type="Proteomes" id="UP001144437"/>
    </source>
</evidence>
<evidence type="ECO:0000256" key="3">
    <source>
        <dbReference type="ARBA" id="ARBA00004381"/>
    </source>
</evidence>
<evidence type="ECO:0000256" key="5">
    <source>
        <dbReference type="ARBA" id="ARBA00005825"/>
    </source>
</evidence>
<keyword evidence="12 19" id="KW-0261">Viral envelope protein</keyword>
<feature type="region of interest" description="Disordered" evidence="17">
    <location>
        <begin position="302"/>
        <end position="333"/>
    </location>
</feature>
<evidence type="ECO:0000256" key="11">
    <source>
        <dbReference type="ARBA" id="ARBA00022870"/>
    </source>
</evidence>
<feature type="region of interest" description="Disordered" evidence="17">
    <location>
        <begin position="339"/>
        <end position="358"/>
    </location>
</feature>
<keyword evidence="11" id="KW-1043">Host membrane</keyword>
<dbReference type="Pfam" id="PF01688">
    <property type="entry name" value="Herpes_gI"/>
    <property type="match status" value="1"/>
</dbReference>
<accession>A0A5B9R003</accession>
<organism evidence="19 20">
    <name type="scientific">Cacatuid alphaherpesvirus 2</name>
    <dbReference type="NCBI Taxonomy" id="2604840"/>
    <lineage>
        <taxon>Viruses</taxon>
        <taxon>Duplodnaviria</taxon>
        <taxon>Heunggongvirae</taxon>
        <taxon>Peploviricota</taxon>
        <taxon>Herviviricetes</taxon>
        <taxon>Herpesvirales</taxon>
        <taxon>Orthoherpesviridae</taxon>
        <taxon>Alphaherpesvirinae</taxon>
        <taxon>Iltovirus</taxon>
        <taxon>Iltovirus cacatuidalpha2</taxon>
    </lineage>
</organism>
<keyword evidence="8 18" id="KW-0812">Transmembrane</keyword>
<evidence type="ECO:0000256" key="17">
    <source>
        <dbReference type="SAM" id="MobiDB-lite"/>
    </source>
</evidence>
<dbReference type="GeneID" id="80540338"/>
<keyword evidence="9" id="KW-1040">Host Golgi apparatus</keyword>
<evidence type="ECO:0000256" key="15">
    <source>
        <dbReference type="ARBA" id="ARBA00023180"/>
    </source>
</evidence>
<evidence type="ECO:0000256" key="9">
    <source>
        <dbReference type="ARBA" id="ARBA00022812"/>
    </source>
</evidence>
<evidence type="ECO:0000256" key="13">
    <source>
        <dbReference type="ARBA" id="ARBA00023081"/>
    </source>
</evidence>
<evidence type="ECO:0000256" key="7">
    <source>
        <dbReference type="ARBA" id="ARBA00022511"/>
    </source>
</evidence>
<dbReference type="Proteomes" id="UP001144437">
    <property type="component" value="Segment"/>
</dbReference>
<name>A0A5B9R003_9ALPH</name>
<evidence type="ECO:0000256" key="6">
    <source>
        <dbReference type="ARBA" id="ARBA00013983"/>
    </source>
</evidence>